<name>A0A4R8WTF1_9MICO</name>
<feature type="region of interest" description="Disordered" evidence="1">
    <location>
        <begin position="155"/>
        <end position="185"/>
    </location>
</feature>
<protein>
    <submittedName>
        <fullName evidence="2">Uncharacterized protein</fullName>
    </submittedName>
</protein>
<sequence>MKSFLAPTTRAALARLAEHDENSESPPIERLRAIRALLLALETDPATLAGVRAALEQGASWKQIADAAGLKPAAAKWRWHGTDIEIEARQDAGRKRSLRPSNVPTDLPGLSVAEAAAKLGITPQAVYLQVSRGRLYGRTVELPDGRSYKRVFPEGYVPPRLDPDQAAAHNSATDTRATDDGVRHD</sequence>
<dbReference type="OrthoDB" id="5123488at2"/>
<gene>
    <name evidence="2" type="ORF">E3O19_09370</name>
</gene>
<reference evidence="2 3" key="1">
    <citation type="submission" date="2019-03" db="EMBL/GenBank/DDBJ databases">
        <title>Genomics of glacier-inhabiting Cryobacterium strains.</title>
        <authorList>
            <person name="Liu Q."/>
            <person name="Xin Y.-H."/>
        </authorList>
    </citation>
    <scope>NUCLEOTIDE SEQUENCE [LARGE SCALE GENOMIC DNA]</scope>
    <source>
        <strain evidence="2 3">MDT1-3</strain>
    </source>
</reference>
<keyword evidence="3" id="KW-1185">Reference proteome</keyword>
<comment type="caution">
    <text evidence="2">The sequence shown here is derived from an EMBL/GenBank/DDBJ whole genome shotgun (WGS) entry which is preliminary data.</text>
</comment>
<dbReference type="Proteomes" id="UP000298412">
    <property type="component" value="Unassembled WGS sequence"/>
</dbReference>
<evidence type="ECO:0000313" key="3">
    <source>
        <dbReference type="Proteomes" id="UP000298412"/>
    </source>
</evidence>
<dbReference type="EMBL" id="SOFP01000046">
    <property type="protein sequence ID" value="TFC15314.1"/>
    <property type="molecule type" value="Genomic_DNA"/>
</dbReference>
<proteinExistence type="predicted"/>
<feature type="compositionally biased region" description="Basic and acidic residues" evidence="1">
    <location>
        <begin position="176"/>
        <end position="185"/>
    </location>
</feature>
<evidence type="ECO:0000313" key="2">
    <source>
        <dbReference type="EMBL" id="TFC15314.1"/>
    </source>
</evidence>
<accession>A0A4R8WTF1</accession>
<evidence type="ECO:0000256" key="1">
    <source>
        <dbReference type="SAM" id="MobiDB-lite"/>
    </source>
</evidence>
<dbReference type="RefSeq" id="WP_134567055.1">
    <property type="nucleotide sequence ID" value="NZ_SOFP01000046.1"/>
</dbReference>
<dbReference type="AlphaFoldDB" id="A0A4R8WTF1"/>
<organism evidence="2 3">
    <name type="scientific">Cryobacterium algoritolerans</name>
    <dbReference type="NCBI Taxonomy" id="1259184"/>
    <lineage>
        <taxon>Bacteria</taxon>
        <taxon>Bacillati</taxon>
        <taxon>Actinomycetota</taxon>
        <taxon>Actinomycetes</taxon>
        <taxon>Micrococcales</taxon>
        <taxon>Microbacteriaceae</taxon>
        <taxon>Cryobacterium</taxon>
    </lineage>
</organism>